<dbReference type="EMBL" id="BKCJ011746933">
    <property type="protein sequence ID" value="GFD49755.1"/>
    <property type="molecule type" value="Genomic_DNA"/>
</dbReference>
<feature type="non-terminal residue" evidence="2">
    <location>
        <position position="58"/>
    </location>
</feature>
<organism evidence="2">
    <name type="scientific">Tanacetum cinerariifolium</name>
    <name type="common">Dalmatian daisy</name>
    <name type="synonym">Chrysanthemum cinerariifolium</name>
    <dbReference type="NCBI Taxonomy" id="118510"/>
    <lineage>
        <taxon>Eukaryota</taxon>
        <taxon>Viridiplantae</taxon>
        <taxon>Streptophyta</taxon>
        <taxon>Embryophyta</taxon>
        <taxon>Tracheophyta</taxon>
        <taxon>Spermatophyta</taxon>
        <taxon>Magnoliopsida</taxon>
        <taxon>eudicotyledons</taxon>
        <taxon>Gunneridae</taxon>
        <taxon>Pentapetalae</taxon>
        <taxon>asterids</taxon>
        <taxon>campanulids</taxon>
        <taxon>Asterales</taxon>
        <taxon>Asteraceae</taxon>
        <taxon>Asteroideae</taxon>
        <taxon>Anthemideae</taxon>
        <taxon>Anthemidinae</taxon>
        <taxon>Tanacetum</taxon>
    </lineage>
</organism>
<evidence type="ECO:0000256" key="1">
    <source>
        <dbReference type="SAM" id="MobiDB-lite"/>
    </source>
</evidence>
<protein>
    <submittedName>
        <fullName evidence="2">Uncharacterized protein</fullName>
    </submittedName>
</protein>
<accession>A0A699WQ78</accession>
<sequence length="58" mass="5968">MASANKSVCLNSKKLTSNDFSLSSKRNTEAKVGVGVGRGATEDEAVAKRDSTPALLVG</sequence>
<reference evidence="2" key="1">
    <citation type="journal article" date="2019" name="Sci. Rep.">
        <title>Draft genome of Tanacetum cinerariifolium, the natural source of mosquito coil.</title>
        <authorList>
            <person name="Yamashiro T."/>
            <person name="Shiraishi A."/>
            <person name="Satake H."/>
            <person name="Nakayama K."/>
        </authorList>
    </citation>
    <scope>NUCLEOTIDE SEQUENCE</scope>
</reference>
<comment type="caution">
    <text evidence="2">The sequence shown here is derived from an EMBL/GenBank/DDBJ whole genome shotgun (WGS) entry which is preliminary data.</text>
</comment>
<dbReference type="AlphaFoldDB" id="A0A699WQ78"/>
<name>A0A699WQ78_TANCI</name>
<proteinExistence type="predicted"/>
<evidence type="ECO:0000313" key="2">
    <source>
        <dbReference type="EMBL" id="GFD49755.1"/>
    </source>
</evidence>
<gene>
    <name evidence="2" type="ORF">Tci_921724</name>
</gene>
<feature type="region of interest" description="Disordered" evidence="1">
    <location>
        <begin position="34"/>
        <end position="58"/>
    </location>
</feature>